<gene>
    <name evidence="2" type="ORF">NE237_005242</name>
</gene>
<evidence type="ECO:0000313" key="3">
    <source>
        <dbReference type="Proteomes" id="UP001141806"/>
    </source>
</evidence>
<sequence>MLSHPVIYVELAACMSCHDKIKRKGVRRIKRKELRLRLRFKKEEVPTHGQGDYKLCKIHIMGLNDLQWKLKRLRVKCLKGNVESNKRKDEEKCLWKTPISHGFHVIEDKSLRSGSGYLGSDSVVVQREQIQDEEVWLFGVFDAQTGDGVTRYLKSHLFDKKLNEIRRKSKEAMKKAYISAGTKLREGEEENQGSIKKGSASAIVINREKVVAAYIADYRAIICRDGVAKQIGKRQRCRAKKHWPLYLIAGAWHMPKVRIIGCKTGKTGSKPSTSEPVVWAEKIDSDAEFLILASNGIWEVMNNQEAVNLVRHMDDPQEAAECLTKEALTRISRSNISCLVIRFD</sequence>
<organism evidence="2 3">
    <name type="scientific">Protea cynaroides</name>
    <dbReference type="NCBI Taxonomy" id="273540"/>
    <lineage>
        <taxon>Eukaryota</taxon>
        <taxon>Viridiplantae</taxon>
        <taxon>Streptophyta</taxon>
        <taxon>Embryophyta</taxon>
        <taxon>Tracheophyta</taxon>
        <taxon>Spermatophyta</taxon>
        <taxon>Magnoliopsida</taxon>
        <taxon>Proteales</taxon>
        <taxon>Proteaceae</taxon>
        <taxon>Protea</taxon>
    </lineage>
</organism>
<dbReference type="SUPFAM" id="SSF81606">
    <property type="entry name" value="PP2C-like"/>
    <property type="match status" value="1"/>
</dbReference>
<evidence type="ECO:0000259" key="1">
    <source>
        <dbReference type="PROSITE" id="PS51746"/>
    </source>
</evidence>
<dbReference type="InterPro" id="IPR036457">
    <property type="entry name" value="PPM-type-like_dom_sf"/>
</dbReference>
<dbReference type="InterPro" id="IPR001932">
    <property type="entry name" value="PPM-type_phosphatase-like_dom"/>
</dbReference>
<dbReference type="AlphaFoldDB" id="A0A9Q0KK68"/>
<reference evidence="2" key="1">
    <citation type="journal article" date="2023" name="Plant J.">
        <title>The genome of the king protea, Protea cynaroides.</title>
        <authorList>
            <person name="Chang J."/>
            <person name="Duong T.A."/>
            <person name="Schoeman C."/>
            <person name="Ma X."/>
            <person name="Roodt D."/>
            <person name="Barker N."/>
            <person name="Li Z."/>
            <person name="Van de Peer Y."/>
            <person name="Mizrachi E."/>
        </authorList>
    </citation>
    <scope>NUCLEOTIDE SEQUENCE</scope>
    <source>
        <tissue evidence="2">Young leaves</tissue>
    </source>
</reference>
<evidence type="ECO:0000313" key="2">
    <source>
        <dbReference type="EMBL" id="KAJ4972143.1"/>
    </source>
</evidence>
<proteinExistence type="predicted"/>
<dbReference type="Proteomes" id="UP001141806">
    <property type="component" value="Unassembled WGS sequence"/>
</dbReference>
<dbReference type="SMART" id="SM00332">
    <property type="entry name" value="PP2Cc"/>
    <property type="match status" value="1"/>
</dbReference>
<dbReference type="InterPro" id="IPR015655">
    <property type="entry name" value="PP2C"/>
</dbReference>
<dbReference type="OrthoDB" id="10264738at2759"/>
<name>A0A9Q0KK68_9MAGN</name>
<comment type="caution">
    <text evidence="2">The sequence shown here is derived from an EMBL/GenBank/DDBJ whole genome shotgun (WGS) entry which is preliminary data.</text>
</comment>
<feature type="domain" description="PPM-type phosphatase" evidence="1">
    <location>
        <begin position="102"/>
        <end position="343"/>
    </location>
</feature>
<dbReference type="GO" id="GO:0004722">
    <property type="term" value="F:protein serine/threonine phosphatase activity"/>
    <property type="evidence" value="ECO:0007669"/>
    <property type="project" value="InterPro"/>
</dbReference>
<dbReference type="PANTHER" id="PTHR47992">
    <property type="entry name" value="PROTEIN PHOSPHATASE"/>
    <property type="match status" value="1"/>
</dbReference>
<dbReference type="PROSITE" id="PS51746">
    <property type="entry name" value="PPM_2"/>
    <property type="match status" value="1"/>
</dbReference>
<accession>A0A9Q0KK68</accession>
<dbReference type="EMBL" id="JAMYWD010000005">
    <property type="protein sequence ID" value="KAJ4972143.1"/>
    <property type="molecule type" value="Genomic_DNA"/>
</dbReference>
<dbReference type="Gene3D" id="3.60.40.10">
    <property type="entry name" value="PPM-type phosphatase domain"/>
    <property type="match status" value="1"/>
</dbReference>
<keyword evidence="3" id="KW-1185">Reference proteome</keyword>
<dbReference type="CDD" id="cd00143">
    <property type="entry name" value="PP2Cc"/>
    <property type="match status" value="1"/>
</dbReference>
<dbReference type="Pfam" id="PF00481">
    <property type="entry name" value="PP2C"/>
    <property type="match status" value="2"/>
</dbReference>
<protein>
    <recommendedName>
        <fullName evidence="1">PPM-type phosphatase domain-containing protein</fullName>
    </recommendedName>
</protein>